<dbReference type="InterPro" id="IPR036682">
    <property type="entry name" value="OS_D_A10/PebIII_sf"/>
</dbReference>
<evidence type="ECO:0000256" key="1">
    <source>
        <dbReference type="SAM" id="SignalP"/>
    </source>
</evidence>
<sequence>MKIVAALLFISLLAFVTAQNSYSRKYDNVDVDKILKNERVLSNYIKCLLEEGPCTAEGRELKKTLPDALANECEKCNPNQKNTAEKVMKHLMSKRARDWERLSKKYDPQGNYKKRYQHLVEKVAN</sequence>
<dbReference type="EMBL" id="KT381515">
    <property type="protein sequence ID" value="ALR72521.1"/>
    <property type="molecule type" value="mRNA"/>
</dbReference>
<organism evidence="2">
    <name type="scientific">Colaphellus bowringi</name>
    <dbReference type="NCBI Taxonomy" id="561076"/>
    <lineage>
        <taxon>Eukaryota</taxon>
        <taxon>Metazoa</taxon>
        <taxon>Ecdysozoa</taxon>
        <taxon>Arthropoda</taxon>
        <taxon>Hexapoda</taxon>
        <taxon>Insecta</taxon>
        <taxon>Pterygota</taxon>
        <taxon>Neoptera</taxon>
        <taxon>Endopterygota</taxon>
        <taxon>Coleoptera</taxon>
        <taxon>Polyphaga</taxon>
        <taxon>Cucujiformia</taxon>
        <taxon>Chrysomeloidea</taxon>
        <taxon>Chrysomelidae</taxon>
        <taxon>Chrysomelinae</taxon>
        <taxon>Chrysomelini</taxon>
        <taxon>Colaphellus</taxon>
    </lineage>
</organism>
<keyword evidence="1" id="KW-0732">Signal</keyword>
<reference evidence="2" key="2">
    <citation type="submission" date="2015-08" db="EMBL/GenBank/DDBJ databases">
        <authorList>
            <person name="Babu N.S."/>
            <person name="Beckwith C.J."/>
            <person name="Beseler K.G."/>
            <person name="Brison A."/>
            <person name="Carone J.V."/>
            <person name="Caskin T.P."/>
            <person name="Diamond M."/>
            <person name="Durham M.E."/>
            <person name="Foxe J.M."/>
            <person name="Go M."/>
            <person name="Henderson B.A."/>
            <person name="Jones I.B."/>
            <person name="McGettigan J.A."/>
            <person name="Micheletti S.J."/>
            <person name="Nasrallah M.E."/>
            <person name="Ortiz D."/>
            <person name="Piller C.R."/>
            <person name="Privatt S.R."/>
            <person name="Schneider S.L."/>
            <person name="Sharp S."/>
            <person name="Smith T.C."/>
            <person name="Stanton J.D."/>
            <person name="Ullery H.E."/>
            <person name="Wilson R.J."/>
            <person name="Serrano M.G."/>
            <person name="Buck G."/>
            <person name="Lee V."/>
            <person name="Wang Y."/>
            <person name="Carvalho R."/>
            <person name="Voegtly L."/>
            <person name="Shi R."/>
            <person name="Duckworth R."/>
            <person name="Johnson A."/>
            <person name="Loviza R."/>
            <person name="Walstead R."/>
            <person name="Shah Z."/>
            <person name="Kiflezghi M."/>
            <person name="Wade K."/>
            <person name="Ball S.L."/>
            <person name="Bradley K.W."/>
            <person name="Asai D.J."/>
            <person name="Bowman C.A."/>
            <person name="Russell D.A."/>
            <person name="Pope W.H."/>
            <person name="Jacobs-Sera D."/>
            <person name="Hendrix R.W."/>
            <person name="Hatfull G.F."/>
        </authorList>
    </citation>
    <scope>NUCLEOTIDE SEQUENCE</scope>
</reference>
<dbReference type="PANTHER" id="PTHR11257:SF13">
    <property type="entry name" value="GEO07322P1"/>
    <property type="match status" value="1"/>
</dbReference>
<dbReference type="PANTHER" id="PTHR11257">
    <property type="entry name" value="CHEMOSENSORY PROTEIN-RELATED"/>
    <property type="match status" value="1"/>
</dbReference>
<dbReference type="AlphaFoldDB" id="A0A0S3J2R2"/>
<protein>
    <submittedName>
        <fullName evidence="2">Chemosensory protein 7</fullName>
    </submittedName>
</protein>
<feature type="signal peptide" evidence="1">
    <location>
        <begin position="1"/>
        <end position="18"/>
    </location>
</feature>
<dbReference type="Gene3D" id="1.10.2080.10">
    <property type="entry name" value="Insect odorant-binding protein A10/Ejaculatory bulb-specific protein 3"/>
    <property type="match status" value="1"/>
</dbReference>
<accession>A0A0S3J2R2</accession>
<dbReference type="Pfam" id="PF03392">
    <property type="entry name" value="OS-D"/>
    <property type="match status" value="1"/>
</dbReference>
<dbReference type="SUPFAM" id="SSF100910">
    <property type="entry name" value="Chemosensory protein Csp2"/>
    <property type="match status" value="1"/>
</dbReference>
<feature type="chain" id="PRO_5006612755" evidence="1">
    <location>
        <begin position="19"/>
        <end position="125"/>
    </location>
</feature>
<name>A0A0S3J2R2_9CUCU</name>
<evidence type="ECO:0000313" key="2">
    <source>
        <dbReference type="EMBL" id="ALR72521.1"/>
    </source>
</evidence>
<reference evidence="2" key="1">
    <citation type="journal article" date="2015" name="BMC Genomics">
        <title>Candidate chemosensory genes identified in Colaphellus bowringi by antennal transcriptome analysis.</title>
        <authorList>
            <person name="Li X.M."/>
            <person name="Zhu X.Y."/>
            <person name="Wang Z.Q."/>
            <person name="Wang Y."/>
            <person name="He P."/>
            <person name="Chen G."/>
            <person name="Sun L."/>
            <person name="Deng D.G."/>
            <person name="Zhang Y.N."/>
        </authorList>
    </citation>
    <scope>NUCLEOTIDE SEQUENCE</scope>
</reference>
<dbReference type="InterPro" id="IPR005055">
    <property type="entry name" value="A10/PebIII"/>
</dbReference>
<proteinExistence type="evidence at transcript level"/>